<comment type="caution">
    <text evidence="1">The sequence shown here is derived from an EMBL/GenBank/DDBJ whole genome shotgun (WGS) entry which is preliminary data.</text>
</comment>
<reference evidence="1 2" key="1">
    <citation type="journal article" date="2016" name="Nat. Commun.">
        <title>Thousands of microbial genomes shed light on interconnected biogeochemical processes in an aquifer system.</title>
        <authorList>
            <person name="Anantharaman K."/>
            <person name="Brown C.T."/>
            <person name="Hug L.A."/>
            <person name="Sharon I."/>
            <person name="Castelle C.J."/>
            <person name="Probst A.J."/>
            <person name="Thomas B.C."/>
            <person name="Singh A."/>
            <person name="Wilkins M.J."/>
            <person name="Karaoz U."/>
            <person name="Brodie E.L."/>
            <person name="Williams K.H."/>
            <person name="Hubbard S.S."/>
            <person name="Banfield J.F."/>
        </authorList>
    </citation>
    <scope>NUCLEOTIDE SEQUENCE [LARGE SCALE GENOMIC DNA]</scope>
</reference>
<name>A0A1F7I2N1_9BACT</name>
<gene>
    <name evidence="1" type="ORF">A3F03_04890</name>
</gene>
<sequence length="320" mass="36861">MSTTSFNTAMTLKSLAFISDSKLRQILADILLEIDNVALIGASRSTLYLSMSILEGILTKLIEINLSSAKQYFPKNKRGQQKKLEDLVFDEKIAIAKKLKFIEKEYYEIFQKMKNFRNYMHPYTELKGGEKIDLGASQISLGILNHILNTLGELRFIQGQVWNVVSGEPVYESSSDTIDFRRGNTRTDSFIVTKGFLGKNINISFDLVLSNSGLLNLVYNHEQDSTFNMLRFDGRNENDNGFLFCKHYAEWDYVEKFKYKLKINIPNKIVINCTTKEFILKINDEEIKFTDNKYPKFNRNLPIGFFNELASLTVKKLKIG</sequence>
<accession>A0A1F7I2N1</accession>
<organism evidence="1 2">
    <name type="scientific">Candidatus Roizmanbacteria bacterium RIFCSPHIGHO2_12_FULL_41_11</name>
    <dbReference type="NCBI Taxonomy" id="1802052"/>
    <lineage>
        <taxon>Bacteria</taxon>
        <taxon>Candidatus Roizmaniibacteriota</taxon>
    </lineage>
</organism>
<evidence type="ECO:0000313" key="2">
    <source>
        <dbReference type="Proteomes" id="UP000176803"/>
    </source>
</evidence>
<dbReference type="AlphaFoldDB" id="A0A1F7I2N1"/>
<dbReference type="EMBL" id="MGAC01000038">
    <property type="protein sequence ID" value="OGK37522.1"/>
    <property type="molecule type" value="Genomic_DNA"/>
</dbReference>
<dbReference type="Proteomes" id="UP000176803">
    <property type="component" value="Unassembled WGS sequence"/>
</dbReference>
<proteinExistence type="predicted"/>
<protein>
    <submittedName>
        <fullName evidence="1">Uncharacterized protein</fullName>
    </submittedName>
</protein>
<evidence type="ECO:0000313" key="1">
    <source>
        <dbReference type="EMBL" id="OGK37522.1"/>
    </source>
</evidence>